<feature type="signal peptide" evidence="2">
    <location>
        <begin position="1"/>
        <end position="20"/>
    </location>
</feature>
<dbReference type="EMBL" id="FLRE01000194">
    <property type="protein sequence ID" value="SBT49378.1"/>
    <property type="molecule type" value="Genomic_DNA"/>
</dbReference>
<accession>A0A1A8ZZW2</accession>
<protein>
    <submittedName>
        <fullName evidence="4">Uncharacterized protein</fullName>
    </submittedName>
</protein>
<evidence type="ECO:0000313" key="5">
    <source>
        <dbReference type="Proteomes" id="UP000078550"/>
    </source>
</evidence>
<evidence type="ECO:0000313" key="6">
    <source>
        <dbReference type="Proteomes" id="UP000078555"/>
    </source>
</evidence>
<gene>
    <name evidence="3" type="ORF">POVWA1_058630</name>
    <name evidence="4" type="ORF">POVWA2_057980</name>
</gene>
<name>A0A1A8ZZW2_PLAOA</name>
<reference evidence="4" key="2">
    <citation type="submission" date="2016-05" db="EMBL/GenBank/DDBJ databases">
        <authorList>
            <person name="Lavstsen T."/>
            <person name="Jespersen J.S."/>
        </authorList>
    </citation>
    <scope>NUCLEOTIDE SEQUENCE [LARGE SCALE GENOMIC DNA]</scope>
</reference>
<dbReference type="Proteomes" id="UP000078550">
    <property type="component" value="Unassembled WGS sequence"/>
</dbReference>
<dbReference type="AlphaFoldDB" id="A0A1A8ZZW2"/>
<sequence>MSPPHPLSILLFLFLKKAKAQLRRGKMVRSLYGKGRGNRKGRKNIFYGKMENVTSDNLHVGNPLRSQDGRISSPVEWENKSKRANKNGDSENSNLCEEDNKLIKSEKKNYMIFSSILRYKKYLVKKGNNYFDFNQTNLQLNEKEMLVHSSNFYHLFDLKSLFFPHIYINVNSHMNINISDYVNFLKMLPCMCMDEGGEKKDVSYNSKQEFVLEAIQKVEHMEV</sequence>
<reference evidence="5 6" key="1">
    <citation type="submission" date="2016-05" db="EMBL/GenBank/DDBJ databases">
        <authorList>
            <person name="Naeem Raeece"/>
        </authorList>
    </citation>
    <scope>NUCLEOTIDE SEQUENCE [LARGE SCALE GENOMIC DNA]</scope>
</reference>
<feature type="chain" id="PRO_5015060013" evidence="2">
    <location>
        <begin position="21"/>
        <end position="223"/>
    </location>
</feature>
<feature type="compositionally biased region" description="Basic and acidic residues" evidence="1">
    <location>
        <begin position="77"/>
        <end position="89"/>
    </location>
</feature>
<evidence type="ECO:0000256" key="2">
    <source>
        <dbReference type="SAM" id="SignalP"/>
    </source>
</evidence>
<evidence type="ECO:0000256" key="1">
    <source>
        <dbReference type="SAM" id="MobiDB-lite"/>
    </source>
</evidence>
<feature type="region of interest" description="Disordered" evidence="1">
    <location>
        <begin position="57"/>
        <end position="95"/>
    </location>
</feature>
<proteinExistence type="predicted"/>
<dbReference type="EMBL" id="FLRD01000151">
    <property type="protein sequence ID" value="SBT48954.1"/>
    <property type="molecule type" value="Genomic_DNA"/>
</dbReference>
<evidence type="ECO:0000313" key="3">
    <source>
        <dbReference type="EMBL" id="SBT48954.1"/>
    </source>
</evidence>
<organism evidence="4 5">
    <name type="scientific">Plasmodium ovale wallikeri</name>
    <dbReference type="NCBI Taxonomy" id="864142"/>
    <lineage>
        <taxon>Eukaryota</taxon>
        <taxon>Sar</taxon>
        <taxon>Alveolata</taxon>
        <taxon>Apicomplexa</taxon>
        <taxon>Aconoidasida</taxon>
        <taxon>Haemosporida</taxon>
        <taxon>Plasmodiidae</taxon>
        <taxon>Plasmodium</taxon>
        <taxon>Plasmodium (Plasmodium)</taxon>
    </lineage>
</organism>
<keyword evidence="6" id="KW-1185">Reference proteome</keyword>
<dbReference type="Proteomes" id="UP000078555">
    <property type="component" value="Unassembled WGS sequence"/>
</dbReference>
<keyword evidence="2" id="KW-0732">Signal</keyword>
<evidence type="ECO:0000313" key="4">
    <source>
        <dbReference type="EMBL" id="SBT49378.1"/>
    </source>
</evidence>